<feature type="region of interest" description="Disordered" evidence="1">
    <location>
        <begin position="223"/>
        <end position="254"/>
    </location>
</feature>
<evidence type="ECO:0000256" key="1">
    <source>
        <dbReference type="SAM" id="MobiDB-lite"/>
    </source>
</evidence>
<dbReference type="AlphaFoldDB" id="A0AAD7EMT3"/>
<sequence>MNSLSPASAINIMRGISSFGGDAKRPQEGDDPKPPPKHRREEIDLPIGSRPPISFNVLLKDLDVHGYYILLSLFTTESLDYINKNSSSIATTKLNMPGSDKQICILDSAHSEANILAERDMDRAQWTEAAQNYVKFMGIVGTPEDVARWTSHFGFLVTYEKAEKNFPALLRTDVMLRQAYNMQGFSFKRDFYQEQLNNELVLLRIDKKLKLCSAEWKPAIETRPPATPLSLRRGSRGGGDRGGRGGGSARGGARLIGKGGPFQEGSGGDASSTVCLICTRRGHYYSACTQNSFEDGSPLFCRISGNNISTIRSNETLCCLWNVKCDKVSCNHDNLRRHLCSFCGGGHHAFSWTCRKQPAY</sequence>
<feature type="compositionally biased region" description="Basic and acidic residues" evidence="1">
    <location>
        <begin position="22"/>
        <end position="43"/>
    </location>
</feature>
<accession>A0AAD7EMT3</accession>
<reference evidence="2" key="1">
    <citation type="submission" date="2023-03" db="EMBL/GenBank/DDBJ databases">
        <title>Massive genome expansion in bonnet fungi (Mycena s.s.) driven by repeated elements and novel gene families across ecological guilds.</title>
        <authorList>
            <consortium name="Lawrence Berkeley National Laboratory"/>
            <person name="Harder C.B."/>
            <person name="Miyauchi S."/>
            <person name="Viragh M."/>
            <person name="Kuo A."/>
            <person name="Thoen E."/>
            <person name="Andreopoulos B."/>
            <person name="Lu D."/>
            <person name="Skrede I."/>
            <person name="Drula E."/>
            <person name="Henrissat B."/>
            <person name="Morin E."/>
            <person name="Kohler A."/>
            <person name="Barry K."/>
            <person name="LaButti K."/>
            <person name="Morin E."/>
            <person name="Salamov A."/>
            <person name="Lipzen A."/>
            <person name="Mereny Z."/>
            <person name="Hegedus B."/>
            <person name="Baldrian P."/>
            <person name="Stursova M."/>
            <person name="Weitz H."/>
            <person name="Taylor A."/>
            <person name="Grigoriev I.V."/>
            <person name="Nagy L.G."/>
            <person name="Martin F."/>
            <person name="Kauserud H."/>
        </authorList>
    </citation>
    <scope>NUCLEOTIDE SEQUENCE</scope>
    <source>
        <strain evidence="2">CBHHK002</strain>
    </source>
</reference>
<organism evidence="2 3">
    <name type="scientific">Mycena albidolilacea</name>
    <dbReference type="NCBI Taxonomy" id="1033008"/>
    <lineage>
        <taxon>Eukaryota</taxon>
        <taxon>Fungi</taxon>
        <taxon>Dikarya</taxon>
        <taxon>Basidiomycota</taxon>
        <taxon>Agaricomycotina</taxon>
        <taxon>Agaricomycetes</taxon>
        <taxon>Agaricomycetidae</taxon>
        <taxon>Agaricales</taxon>
        <taxon>Marasmiineae</taxon>
        <taxon>Mycenaceae</taxon>
        <taxon>Mycena</taxon>
    </lineage>
</organism>
<evidence type="ECO:0000313" key="2">
    <source>
        <dbReference type="EMBL" id="KAJ7340808.1"/>
    </source>
</evidence>
<comment type="caution">
    <text evidence="2">The sequence shown here is derived from an EMBL/GenBank/DDBJ whole genome shotgun (WGS) entry which is preliminary data.</text>
</comment>
<protein>
    <submittedName>
        <fullName evidence="2">Uncharacterized protein</fullName>
    </submittedName>
</protein>
<evidence type="ECO:0000313" key="3">
    <source>
        <dbReference type="Proteomes" id="UP001218218"/>
    </source>
</evidence>
<dbReference type="EMBL" id="JARIHO010000026">
    <property type="protein sequence ID" value="KAJ7340808.1"/>
    <property type="molecule type" value="Genomic_DNA"/>
</dbReference>
<feature type="region of interest" description="Disordered" evidence="1">
    <location>
        <begin position="17"/>
        <end position="46"/>
    </location>
</feature>
<gene>
    <name evidence="2" type="ORF">DFH08DRAFT_1082302</name>
</gene>
<dbReference type="Proteomes" id="UP001218218">
    <property type="component" value="Unassembled WGS sequence"/>
</dbReference>
<name>A0AAD7EMT3_9AGAR</name>
<proteinExistence type="predicted"/>
<keyword evidence="3" id="KW-1185">Reference proteome</keyword>